<dbReference type="PROSITE" id="PS50005">
    <property type="entry name" value="TPR"/>
    <property type="match status" value="1"/>
</dbReference>
<dbReference type="Pfam" id="PF18833">
    <property type="entry name" value="TPR_22"/>
    <property type="match status" value="1"/>
</dbReference>
<evidence type="ECO:0000313" key="4">
    <source>
        <dbReference type="EMBL" id="EFE37155.1"/>
    </source>
</evidence>
<keyword evidence="5" id="KW-1185">Reference proteome</keyword>
<dbReference type="OMA" id="CQWELDP"/>
<dbReference type="PANTHER" id="PTHR15704">
    <property type="entry name" value="SUPERKILLER 3 PROTEIN-RELATED"/>
    <property type="match status" value="1"/>
</dbReference>
<dbReference type="HOGENOM" id="CLU_001688_2_0_1"/>
<dbReference type="KEGG" id="abe:ARB_04684"/>
<reference evidence="5" key="1">
    <citation type="journal article" date="2011" name="Genome Biol.">
        <title>Comparative and functional genomics provide insights into the pathogenicity of dermatophytic fungi.</title>
        <authorList>
            <person name="Burmester A."/>
            <person name="Shelest E."/>
            <person name="Gloeckner G."/>
            <person name="Heddergott C."/>
            <person name="Schindler S."/>
            <person name="Staib P."/>
            <person name="Heidel A."/>
            <person name="Felder M."/>
            <person name="Petzold A."/>
            <person name="Szafranski K."/>
            <person name="Feuermann M."/>
            <person name="Pedruzzi I."/>
            <person name="Priebe S."/>
            <person name="Groth M."/>
            <person name="Winkler R."/>
            <person name="Li W."/>
            <person name="Kniemeyer O."/>
            <person name="Schroeckh V."/>
            <person name="Hertweck C."/>
            <person name="Hube B."/>
            <person name="White T.C."/>
            <person name="Platzer M."/>
            <person name="Guthke R."/>
            <person name="Heitman J."/>
            <person name="Woestemeyer J."/>
            <person name="Zipfel P.F."/>
            <person name="Monod M."/>
            <person name="Brakhage A.A."/>
        </authorList>
    </citation>
    <scope>NUCLEOTIDE SEQUENCE [LARGE SCALE GENOMIC DNA]</scope>
    <source>
        <strain evidence="5">ATCC MYA-4681 / CBS 112371</strain>
    </source>
</reference>
<dbReference type="GO" id="GO:0055087">
    <property type="term" value="C:Ski complex"/>
    <property type="evidence" value="ECO:0007669"/>
    <property type="project" value="InterPro"/>
</dbReference>
<dbReference type="eggNOG" id="KOG1127">
    <property type="taxonomic scope" value="Eukaryota"/>
</dbReference>
<keyword evidence="2 3" id="KW-0802">TPR repeat</keyword>
<evidence type="ECO:0000256" key="2">
    <source>
        <dbReference type="ARBA" id="ARBA00022803"/>
    </source>
</evidence>
<dbReference type="Pfam" id="PF14559">
    <property type="entry name" value="TPR_19"/>
    <property type="match status" value="1"/>
</dbReference>
<comment type="caution">
    <text evidence="4">The sequence shown here is derived from an EMBL/GenBank/DDBJ whole genome shotgun (WGS) entry which is preliminary data.</text>
</comment>
<protein>
    <recommendedName>
        <fullName evidence="6">Translation repressor/antiviral protein Ski3</fullName>
    </recommendedName>
</protein>
<dbReference type="EMBL" id="ABSU01000001">
    <property type="protein sequence ID" value="EFE37155.1"/>
    <property type="molecule type" value="Genomic_DNA"/>
</dbReference>
<dbReference type="SUPFAM" id="SSF48452">
    <property type="entry name" value="TPR-like"/>
    <property type="match status" value="3"/>
</dbReference>
<dbReference type="InterPro" id="IPR019734">
    <property type="entry name" value="TPR_rpt"/>
</dbReference>
<dbReference type="SMART" id="SM00028">
    <property type="entry name" value="TPR"/>
    <property type="match status" value="10"/>
</dbReference>
<dbReference type="GO" id="GO:0006401">
    <property type="term" value="P:RNA catabolic process"/>
    <property type="evidence" value="ECO:0007669"/>
    <property type="project" value="InterPro"/>
</dbReference>
<name>D4AK82_ARTBC</name>
<evidence type="ECO:0000313" key="5">
    <source>
        <dbReference type="Proteomes" id="UP000008866"/>
    </source>
</evidence>
<dbReference type="InterPro" id="IPR040962">
    <property type="entry name" value="TPR_22"/>
</dbReference>
<dbReference type="RefSeq" id="XP_003017800.1">
    <property type="nucleotide sequence ID" value="XM_003017754.1"/>
</dbReference>
<dbReference type="InterPro" id="IPR011990">
    <property type="entry name" value="TPR-like_helical_dom_sf"/>
</dbReference>
<evidence type="ECO:0008006" key="6">
    <source>
        <dbReference type="Google" id="ProtNLM"/>
    </source>
</evidence>
<evidence type="ECO:0000256" key="1">
    <source>
        <dbReference type="ARBA" id="ARBA00022737"/>
    </source>
</evidence>
<dbReference type="Proteomes" id="UP000008866">
    <property type="component" value="Unassembled WGS sequence"/>
</dbReference>
<organism evidence="4 5">
    <name type="scientific">Arthroderma benhamiae (strain ATCC MYA-4681 / CBS 112371)</name>
    <name type="common">Trichophyton mentagrophytes</name>
    <dbReference type="NCBI Taxonomy" id="663331"/>
    <lineage>
        <taxon>Eukaryota</taxon>
        <taxon>Fungi</taxon>
        <taxon>Dikarya</taxon>
        <taxon>Ascomycota</taxon>
        <taxon>Pezizomycotina</taxon>
        <taxon>Eurotiomycetes</taxon>
        <taxon>Eurotiomycetidae</taxon>
        <taxon>Onygenales</taxon>
        <taxon>Arthrodermataceae</taxon>
        <taxon>Trichophyton</taxon>
    </lineage>
</organism>
<dbReference type="Pfam" id="PF13432">
    <property type="entry name" value="TPR_16"/>
    <property type="match status" value="1"/>
</dbReference>
<dbReference type="InterPro" id="IPR039226">
    <property type="entry name" value="Ski3/TTC37"/>
</dbReference>
<accession>D4AK82</accession>
<dbReference type="GeneID" id="9522647"/>
<sequence>MAPKSALKAIRVDLDAGDYSQAAVKASELCTQDPKNYHAEKLNEYDASEKAYELAIKIKDSDKTAWQGLVALYESQGRKKLEAYATAVERLCSIFADTYACPLYLLKYDDEMTNPFASEEYGRAHGVLEKYINFVKLHGSKLQYIHALQLRLPTSPIYKCVEGLAPRPSETYLRVAELAEQEEKEFINREIGERRTRLGARIDQVTTEVKREAFNRSVLNELYQGIIDWVHDDQTRRYYEEKLLQRHYDHLRVLPSKEKPTGRELVVKAARDMVIIKHPFELAWRITFDWTDTEDLSSLDVTLLRDFIRLFPDHGLSKILNGFLYTNLSPFPYQNLYNDVERTNTTENPEMEAQYMVADHLLIMSEGLDQASDSVLAHRIMGVVYSHLGEFQTVIKVSRSGLAINSTIRHDTGLKLQNTDDSLNILLATALIPHQSPRHHPEAKAIFQDILSRKPQEDSCLLGLGLILEESHDFAAAKDLLAQALIRDENNAKVRSELFWCKVQNGELAAALKGFEETLPLVQCPGSRWHNLRAEVLYRIGFCEWELDPSPSARKNRNGAYSKFLASIQADMNYAPAYSSLGVYYADYKKDKKRSQRCFHKAVELSSSEIMAAERLARDFAAQGDWDLVEAIAQRVVDSGKAKPSPGSKRPGYSWPFAVLGVVEINRQLYAKSIVHFQTALRISPNDYQCWVGLGESYYNSGRYIAATRAFRNAQSLECTLPESERGQIWYSKYMMANLERELGNYAQAIMMYEDVTHLRIEEFGVSVALLQTLTESAWKAAESGFFGAATETAKRAIETGLSITNYHPNGFNLWKSIGDAFSIFSWISNKSSHLPLAPFRAVLKTTCDVTAFNILSNLDGVGENFDILFESLLGSNETAQVISIYATILAFKYALSATAKDTHAQALAWYNLGWAEYRAHTQRSSFLKGPRSNKRTGFIKAATRCFKKAIELEAGNADFWNALGIATALQSPKVAQHAFVRSLHLNERNAFVWANLGAFYLLNDDYQLANEAFTRSQSADPDHSNAWLGQGLLAILIGDAVEARELFTHAFGLGNSNGAFAKQQYAMSMFDDISSSPEATPAQLLQPLFGLRQLRSVDPSELFNYHLSSLFAERTGDLEDCISDLETVCSGVEAAYESTESISSLLKYAQASADLARIQLGRLEYKEAADSAETALNLMVEEGIHEYHGGLYQVIRLSAHLTAGLAFYYLGRMDESIEMFRDAIQGANNSPDVTCLLAQVLWAKGGDEERLVAREQLFECVEKYPEHVGAITLLGVIGLLDTDEDTIEAVESDLQAMRARTDLDTHSIGKIVKLLASIPALRYEAEAEAMRTSEMLKQATLSVMTSPSQPQGWMALSSVSTERYAAEMAVRTALVNIPPRGKLDAEALCQAYSLVGTRKSALSGVMVAPWSKNGWDELIQCCS</sequence>
<dbReference type="Gene3D" id="1.25.40.10">
    <property type="entry name" value="Tetratricopeptide repeat domain"/>
    <property type="match status" value="3"/>
</dbReference>
<keyword evidence="1" id="KW-0677">Repeat</keyword>
<gene>
    <name evidence="4" type="ORF">ARB_04684</name>
</gene>
<dbReference type="PANTHER" id="PTHR15704:SF7">
    <property type="entry name" value="SUPERKILLER COMPLEX PROTEIN 3"/>
    <property type="match status" value="1"/>
</dbReference>
<evidence type="ECO:0000256" key="3">
    <source>
        <dbReference type="PROSITE-ProRule" id="PRU00339"/>
    </source>
</evidence>
<feature type="repeat" description="TPR" evidence="3">
    <location>
        <begin position="991"/>
        <end position="1024"/>
    </location>
</feature>
<proteinExistence type="predicted"/>
<dbReference type="STRING" id="663331.D4AK82"/>